<dbReference type="Pfam" id="PF13460">
    <property type="entry name" value="NAD_binding_10"/>
    <property type="match status" value="1"/>
</dbReference>
<dbReference type="AlphaFoldDB" id="A0A1N7B4C0"/>
<protein>
    <submittedName>
        <fullName evidence="2">NAD(P)H-binding</fullName>
    </submittedName>
</protein>
<keyword evidence="3" id="KW-1185">Reference proteome</keyword>
<evidence type="ECO:0000313" key="3">
    <source>
        <dbReference type="Proteomes" id="UP000186914"/>
    </source>
</evidence>
<accession>A0A1N7B4C0</accession>
<dbReference type="EMBL" id="FTNO01000002">
    <property type="protein sequence ID" value="SIR46209.1"/>
    <property type="molecule type" value="Genomic_DNA"/>
</dbReference>
<sequence length="242" mass="25798">MSSEIQRVLVAGASGGTGREILQRLRDTDLTVRAMTHSPDKEHELSNQGADEVIVGDLLDPADASRAVADCDMVLCAVGSKPSPRVVFGGELVDGAGVENLVHAAVAADVDHFVFESAIGVGDSREKMPAPFRALLWNNLNQKNHAEAVLRTSPLTYTIIRPGGLTNAPATEDVLVGEGGETVSGRIPRADVARLMVAAPFTPEVENRTFEVVSRDGLRGTARGLVELDWRVPGEEAIEIEE</sequence>
<organism evidence="2 3">
    <name type="scientific">Haladaptatus litoreus</name>
    <dbReference type="NCBI Taxonomy" id="553468"/>
    <lineage>
        <taxon>Archaea</taxon>
        <taxon>Methanobacteriati</taxon>
        <taxon>Methanobacteriota</taxon>
        <taxon>Stenosarchaea group</taxon>
        <taxon>Halobacteria</taxon>
        <taxon>Halobacteriales</taxon>
        <taxon>Haladaptataceae</taxon>
        <taxon>Haladaptatus</taxon>
    </lineage>
</organism>
<dbReference type="Gene3D" id="3.40.50.720">
    <property type="entry name" value="NAD(P)-binding Rossmann-like Domain"/>
    <property type="match status" value="1"/>
</dbReference>
<dbReference type="SUPFAM" id="SSF51735">
    <property type="entry name" value="NAD(P)-binding Rossmann-fold domains"/>
    <property type="match status" value="1"/>
</dbReference>
<name>A0A1N7B4C0_9EURY</name>
<gene>
    <name evidence="2" type="ORF">SAMN05421858_2329</name>
</gene>
<proteinExistence type="predicted"/>
<dbReference type="InterPro" id="IPR016040">
    <property type="entry name" value="NAD(P)-bd_dom"/>
</dbReference>
<dbReference type="Proteomes" id="UP000186914">
    <property type="component" value="Unassembled WGS sequence"/>
</dbReference>
<reference evidence="3" key="1">
    <citation type="submission" date="2017-01" db="EMBL/GenBank/DDBJ databases">
        <authorList>
            <person name="Varghese N."/>
            <person name="Submissions S."/>
        </authorList>
    </citation>
    <scope>NUCLEOTIDE SEQUENCE [LARGE SCALE GENOMIC DNA]</scope>
    <source>
        <strain evidence="3">CGMCC 1.7737</strain>
    </source>
</reference>
<evidence type="ECO:0000259" key="1">
    <source>
        <dbReference type="Pfam" id="PF13460"/>
    </source>
</evidence>
<dbReference type="PANTHER" id="PTHR15020">
    <property type="entry name" value="FLAVIN REDUCTASE-RELATED"/>
    <property type="match status" value="1"/>
</dbReference>
<dbReference type="CDD" id="cd05243">
    <property type="entry name" value="SDR_a5"/>
    <property type="match status" value="1"/>
</dbReference>
<evidence type="ECO:0000313" key="2">
    <source>
        <dbReference type="EMBL" id="SIR46209.1"/>
    </source>
</evidence>
<dbReference type="RefSeq" id="WP_076430380.1">
    <property type="nucleotide sequence ID" value="NZ_FTNO01000002.1"/>
</dbReference>
<dbReference type="PANTHER" id="PTHR15020:SF50">
    <property type="entry name" value="UPF0659 PROTEIN YMR090W"/>
    <property type="match status" value="1"/>
</dbReference>
<dbReference type="InterPro" id="IPR036291">
    <property type="entry name" value="NAD(P)-bd_dom_sf"/>
</dbReference>
<dbReference type="OrthoDB" id="206077at2157"/>
<feature type="domain" description="NAD(P)-binding" evidence="1">
    <location>
        <begin position="12"/>
        <end position="199"/>
    </location>
</feature>